<dbReference type="AlphaFoldDB" id="A0A6L3SZ43"/>
<comment type="caution">
    <text evidence="2">The sequence shown here is derived from an EMBL/GenBank/DDBJ whole genome shotgun (WGS) entry which is preliminary data.</text>
</comment>
<dbReference type="Proteomes" id="UP000474159">
    <property type="component" value="Unassembled WGS sequence"/>
</dbReference>
<dbReference type="EMBL" id="VZZK01000017">
    <property type="protein sequence ID" value="KAB1077913.1"/>
    <property type="molecule type" value="Genomic_DNA"/>
</dbReference>
<reference evidence="2 3" key="1">
    <citation type="submission" date="2019-09" db="EMBL/GenBank/DDBJ databases">
        <title>YIM 48816 draft genome.</title>
        <authorList>
            <person name="Jiang L."/>
        </authorList>
    </citation>
    <scope>NUCLEOTIDE SEQUENCE [LARGE SCALE GENOMIC DNA]</scope>
    <source>
        <strain evidence="2 3">YIM 48816</strain>
    </source>
</reference>
<feature type="region of interest" description="Disordered" evidence="1">
    <location>
        <begin position="16"/>
        <end position="79"/>
    </location>
</feature>
<protein>
    <submittedName>
        <fullName evidence="2">Uncharacterized protein</fullName>
    </submittedName>
</protein>
<dbReference type="RefSeq" id="WP_151001398.1">
    <property type="nucleotide sequence ID" value="NZ_BPQY01000065.1"/>
</dbReference>
<accession>A0A6L3SZ43</accession>
<gene>
    <name evidence="2" type="ORF">F6X53_17070</name>
</gene>
<evidence type="ECO:0000313" key="3">
    <source>
        <dbReference type="Proteomes" id="UP000474159"/>
    </source>
</evidence>
<feature type="compositionally biased region" description="Basic and acidic residues" evidence="1">
    <location>
        <begin position="57"/>
        <end position="79"/>
    </location>
</feature>
<evidence type="ECO:0000313" key="2">
    <source>
        <dbReference type="EMBL" id="KAB1077913.1"/>
    </source>
</evidence>
<organism evidence="2 3">
    <name type="scientific">Methylobacterium soli</name>
    <dbReference type="NCBI Taxonomy" id="553447"/>
    <lineage>
        <taxon>Bacteria</taxon>
        <taxon>Pseudomonadati</taxon>
        <taxon>Pseudomonadota</taxon>
        <taxon>Alphaproteobacteria</taxon>
        <taxon>Hyphomicrobiales</taxon>
        <taxon>Methylobacteriaceae</taxon>
        <taxon>Methylobacterium</taxon>
    </lineage>
</organism>
<feature type="compositionally biased region" description="Polar residues" evidence="1">
    <location>
        <begin position="33"/>
        <end position="42"/>
    </location>
</feature>
<sequence>MQRRFDARGRLTCSHPNAPAAVDDYADFGHPSTMRTTLTPPTRASHDLPVRRQPPHLRAEMDDGAIRRHDDTDLRLKSR</sequence>
<keyword evidence="3" id="KW-1185">Reference proteome</keyword>
<evidence type="ECO:0000256" key="1">
    <source>
        <dbReference type="SAM" id="MobiDB-lite"/>
    </source>
</evidence>
<name>A0A6L3SZ43_9HYPH</name>
<proteinExistence type="predicted"/>